<comment type="caution">
    <text evidence="12">The sequence shown here is derived from an EMBL/GenBank/DDBJ whole genome shotgun (WGS) entry which is preliminary data.</text>
</comment>
<dbReference type="InterPro" id="IPR001680">
    <property type="entry name" value="WD40_rpt"/>
</dbReference>
<dbReference type="PANTHER" id="PTHR10856:SF0">
    <property type="entry name" value="CORONIN"/>
    <property type="match status" value="1"/>
</dbReference>
<dbReference type="Pfam" id="PF00400">
    <property type="entry name" value="WD40"/>
    <property type="match status" value="3"/>
</dbReference>
<protein>
    <recommendedName>
        <fullName evidence="9">Coronin</fullName>
    </recommendedName>
</protein>
<dbReference type="PROSITE" id="PS00678">
    <property type="entry name" value="WD_REPEATS_1"/>
    <property type="match status" value="2"/>
</dbReference>
<dbReference type="Pfam" id="PF08953">
    <property type="entry name" value="DUF1899"/>
    <property type="match status" value="1"/>
</dbReference>
<keyword evidence="13" id="KW-1185">Reference proteome</keyword>
<reference evidence="12 13" key="2">
    <citation type="submission" date="2016-08" db="EMBL/GenBank/DDBJ databases">
        <title>Pervasive Adenine N6-methylation of Active Genes in Fungi.</title>
        <authorList>
            <consortium name="DOE Joint Genome Institute"/>
            <person name="Mondo S.J."/>
            <person name="Dannebaum R.O."/>
            <person name="Kuo R.C."/>
            <person name="Labutti K."/>
            <person name="Haridas S."/>
            <person name="Kuo A."/>
            <person name="Salamov A."/>
            <person name="Ahrendt S.R."/>
            <person name="Lipzen A."/>
            <person name="Sullivan W."/>
            <person name="Andreopoulos W.B."/>
            <person name="Clum A."/>
            <person name="Lindquist E."/>
            <person name="Daum C."/>
            <person name="Ramamoorthy G.K."/>
            <person name="Gryganskyi A."/>
            <person name="Culley D."/>
            <person name="Magnuson J.K."/>
            <person name="James T.Y."/>
            <person name="O'Malley M.A."/>
            <person name="Stajich J.E."/>
            <person name="Spatafora J.W."/>
            <person name="Visel A."/>
            <person name="Grigoriev I.V."/>
        </authorList>
    </citation>
    <scope>NUCLEOTIDE SEQUENCE [LARGE SCALE GENOMIC DNA]</scope>
    <source>
        <strain evidence="13">finn</strain>
    </source>
</reference>
<evidence type="ECO:0000256" key="4">
    <source>
        <dbReference type="ARBA" id="ARBA00022737"/>
    </source>
</evidence>
<keyword evidence="5 10" id="KW-0175">Coiled coil</keyword>
<evidence type="ECO:0000256" key="8">
    <source>
        <dbReference type="PROSITE-ProRule" id="PRU00221"/>
    </source>
</evidence>
<sequence>MSFFVRPSKFRHVFGTPYRRPDCYENLRITRNAWDTNLVKVNPLFISVNLQSGGGGTFTVIKHENTGKLPDNLPCFNGHSASVLDTDFNPFNDYIIASASEDTKVMVWNIPETGLTESINKPILTLEGHKKKVGHVLFHPTADNLLASSSADMTVRLWDISKGAEKQNIECHQQLVQSLDWNYNGDLLLTSSKDKKLRIIDARTGKVSSETNSHQGIKGSRVCWLGDSDKIATTGFSRMSDRQLFLWDAKNLKEPIKQEAIDTSSGILMPFYDNDTKLLYLAGKGDGNIRYYEIVDDDTMLYFISEFKSSEPQRGMGFLPKRAVNTNEVEIDRLYKLQNNCIEPISFKVPRKSDAFASDIYPDTIGDKPALTCEEFFNGKSAKPILINLETKFKPSAKKELKIDENEVKANAEKKKAAAEAEKRKSILDTKELTTKCETLEKENNTLRDTVKEQELKIKELERELHRLRLFR</sequence>
<evidence type="ECO:0000313" key="12">
    <source>
        <dbReference type="EMBL" id="ORX44978.1"/>
    </source>
</evidence>
<dbReference type="GO" id="GO:0051015">
    <property type="term" value="F:actin filament binding"/>
    <property type="evidence" value="ECO:0007669"/>
    <property type="project" value="TreeGrafter"/>
</dbReference>
<dbReference type="InterPro" id="IPR015943">
    <property type="entry name" value="WD40/YVTN_repeat-like_dom_sf"/>
</dbReference>
<dbReference type="Proteomes" id="UP000193719">
    <property type="component" value="Unassembled WGS sequence"/>
</dbReference>
<evidence type="ECO:0000259" key="11">
    <source>
        <dbReference type="SMART" id="SM01166"/>
    </source>
</evidence>
<dbReference type="PROSITE" id="PS50082">
    <property type="entry name" value="WD_REPEATS_2"/>
    <property type="match status" value="3"/>
</dbReference>
<name>A0A1Y1V134_9FUNG</name>
<dbReference type="InterPro" id="IPR020472">
    <property type="entry name" value="WD40_PAC1"/>
</dbReference>
<dbReference type="STRING" id="1754191.A0A1Y1V134"/>
<evidence type="ECO:0000256" key="9">
    <source>
        <dbReference type="RuleBase" id="RU280818"/>
    </source>
</evidence>
<evidence type="ECO:0000256" key="10">
    <source>
        <dbReference type="SAM" id="Coils"/>
    </source>
</evidence>
<dbReference type="AlphaFoldDB" id="A0A1Y1V134"/>
<dbReference type="SMART" id="SM01167">
    <property type="entry name" value="DUF1900"/>
    <property type="match status" value="1"/>
</dbReference>
<dbReference type="Gene3D" id="2.130.10.10">
    <property type="entry name" value="YVTN repeat-like/Quinoprotein amine dehydrogenase"/>
    <property type="match status" value="1"/>
</dbReference>
<dbReference type="Pfam" id="PF16300">
    <property type="entry name" value="WD40_4"/>
    <property type="match status" value="1"/>
</dbReference>
<evidence type="ECO:0000256" key="7">
    <source>
        <dbReference type="ARBA" id="ARBA00062568"/>
    </source>
</evidence>
<comment type="similarity">
    <text evidence="1 9">Belongs to the WD repeat coronin family.</text>
</comment>
<evidence type="ECO:0000256" key="5">
    <source>
        <dbReference type="ARBA" id="ARBA00023054"/>
    </source>
</evidence>
<accession>A0A1Y1V134</accession>
<dbReference type="PRINTS" id="PR00320">
    <property type="entry name" value="GPROTEINBRPT"/>
</dbReference>
<evidence type="ECO:0000256" key="6">
    <source>
        <dbReference type="ARBA" id="ARBA00023203"/>
    </source>
</evidence>
<dbReference type="PANTHER" id="PTHR10856">
    <property type="entry name" value="CORONIN"/>
    <property type="match status" value="1"/>
</dbReference>
<feature type="repeat" description="WD" evidence="8">
    <location>
        <begin position="126"/>
        <end position="168"/>
    </location>
</feature>
<evidence type="ECO:0000256" key="2">
    <source>
        <dbReference type="ARBA" id="ARBA00022553"/>
    </source>
</evidence>
<feature type="domain" description="DUF1899" evidence="11">
    <location>
        <begin position="2"/>
        <end position="67"/>
    </location>
</feature>
<keyword evidence="6" id="KW-0009">Actin-binding</keyword>
<evidence type="ECO:0000313" key="13">
    <source>
        <dbReference type="Proteomes" id="UP000193719"/>
    </source>
</evidence>
<keyword evidence="2" id="KW-0597">Phosphoprotein</keyword>
<dbReference type="SMART" id="SM01166">
    <property type="entry name" value="DUF1899"/>
    <property type="match status" value="1"/>
</dbReference>
<dbReference type="GO" id="GO:0007015">
    <property type="term" value="P:actin filament organization"/>
    <property type="evidence" value="ECO:0007669"/>
    <property type="project" value="TreeGrafter"/>
</dbReference>
<feature type="coiled-coil region" evidence="10">
    <location>
        <begin position="398"/>
        <end position="471"/>
    </location>
</feature>
<dbReference type="GO" id="GO:0030479">
    <property type="term" value="C:actin cortical patch"/>
    <property type="evidence" value="ECO:0007669"/>
    <property type="project" value="UniProtKB-ARBA"/>
</dbReference>
<feature type="repeat" description="WD" evidence="8">
    <location>
        <begin position="76"/>
        <end position="118"/>
    </location>
</feature>
<gene>
    <name evidence="12" type="ORF">BCR36DRAFT_333658</name>
</gene>
<reference evidence="12 13" key="1">
    <citation type="submission" date="2016-08" db="EMBL/GenBank/DDBJ databases">
        <title>Genomes of anaerobic fungi encode conserved fungal cellulosomes for biomass hydrolysis.</title>
        <authorList>
            <consortium name="DOE Joint Genome Institute"/>
            <person name="Haitjema C.H."/>
            <person name="Gilmore S.P."/>
            <person name="Henske J.K."/>
            <person name="Solomon K.V."/>
            <person name="De Groot R."/>
            <person name="Kuo A."/>
            <person name="Mondo S.J."/>
            <person name="Salamov A.A."/>
            <person name="Labutti K."/>
            <person name="Zhao Z."/>
            <person name="Chiniquy J."/>
            <person name="Barry K."/>
            <person name="Brewer H.M."/>
            <person name="Purvine S.O."/>
            <person name="Wright A.T."/>
            <person name="Boxma B."/>
            <person name="Van Alen T."/>
            <person name="Hackstein J.H."/>
            <person name="Baker S.E."/>
            <person name="Grigoriev I.V."/>
            <person name="O'Malley M.A."/>
        </authorList>
    </citation>
    <scope>NUCLEOTIDE SEQUENCE [LARGE SCALE GENOMIC DNA]</scope>
    <source>
        <strain evidence="13">finn</strain>
    </source>
</reference>
<dbReference type="PROSITE" id="PS50294">
    <property type="entry name" value="WD_REPEATS_REGION"/>
    <property type="match status" value="2"/>
</dbReference>
<organism evidence="12 13">
    <name type="scientific">Piromyces finnis</name>
    <dbReference type="NCBI Taxonomy" id="1754191"/>
    <lineage>
        <taxon>Eukaryota</taxon>
        <taxon>Fungi</taxon>
        <taxon>Fungi incertae sedis</taxon>
        <taxon>Chytridiomycota</taxon>
        <taxon>Chytridiomycota incertae sedis</taxon>
        <taxon>Neocallimastigomycetes</taxon>
        <taxon>Neocallimastigales</taxon>
        <taxon>Neocallimastigaceae</taxon>
        <taxon>Piromyces</taxon>
    </lineage>
</organism>
<dbReference type="InterPro" id="IPR019775">
    <property type="entry name" value="WD40_repeat_CS"/>
</dbReference>
<comment type="subunit">
    <text evidence="7">Binds to F-actin.</text>
</comment>
<dbReference type="OrthoDB" id="1850764at2759"/>
<dbReference type="InterPro" id="IPR015505">
    <property type="entry name" value="Coronin"/>
</dbReference>
<dbReference type="InterPro" id="IPR036322">
    <property type="entry name" value="WD40_repeat_dom_sf"/>
</dbReference>
<feature type="repeat" description="WD" evidence="8">
    <location>
        <begin position="169"/>
        <end position="210"/>
    </location>
</feature>
<dbReference type="InterPro" id="IPR015048">
    <property type="entry name" value="DUF1899"/>
</dbReference>
<keyword evidence="3 8" id="KW-0853">WD repeat</keyword>
<keyword evidence="4 9" id="KW-0677">Repeat</keyword>
<dbReference type="FunFam" id="2.130.10.10:FF:000197">
    <property type="entry name" value="Coronin"/>
    <property type="match status" value="1"/>
</dbReference>
<evidence type="ECO:0000256" key="1">
    <source>
        <dbReference type="ARBA" id="ARBA00009482"/>
    </source>
</evidence>
<evidence type="ECO:0000256" key="3">
    <source>
        <dbReference type="ARBA" id="ARBA00022574"/>
    </source>
</evidence>
<dbReference type="EMBL" id="MCFH01000042">
    <property type="protein sequence ID" value="ORX44978.1"/>
    <property type="molecule type" value="Genomic_DNA"/>
</dbReference>
<dbReference type="SUPFAM" id="SSF50978">
    <property type="entry name" value="WD40 repeat-like"/>
    <property type="match status" value="1"/>
</dbReference>
<dbReference type="SMART" id="SM00320">
    <property type="entry name" value="WD40"/>
    <property type="match status" value="4"/>
</dbReference>
<proteinExistence type="inferred from homology"/>